<evidence type="ECO:0000313" key="3">
    <source>
        <dbReference type="Proteomes" id="UP000190867"/>
    </source>
</evidence>
<proteinExistence type="predicted"/>
<evidence type="ECO:0000259" key="1">
    <source>
        <dbReference type="Pfam" id="PF01636"/>
    </source>
</evidence>
<accession>A0A1T0ATR6</accession>
<feature type="domain" description="Aminoglycoside phosphotransferase" evidence="1">
    <location>
        <begin position="33"/>
        <end position="229"/>
    </location>
</feature>
<organism evidence="2 3">
    <name type="scientific">Haemophilus paracuniculus</name>
    <dbReference type="NCBI Taxonomy" id="734"/>
    <lineage>
        <taxon>Bacteria</taxon>
        <taxon>Pseudomonadati</taxon>
        <taxon>Pseudomonadota</taxon>
        <taxon>Gammaproteobacteria</taxon>
        <taxon>Pasteurellales</taxon>
        <taxon>Pasteurellaceae</taxon>
        <taxon>Haemophilus</taxon>
    </lineage>
</organism>
<dbReference type="AlphaFoldDB" id="A0A1T0ATR6"/>
<dbReference type="Pfam" id="PF01636">
    <property type="entry name" value="APH"/>
    <property type="match status" value="1"/>
</dbReference>
<dbReference type="InterPro" id="IPR002575">
    <property type="entry name" value="Aminoglycoside_PTrfase"/>
</dbReference>
<dbReference type="Proteomes" id="UP000190867">
    <property type="component" value="Unassembled WGS sequence"/>
</dbReference>
<dbReference type="RefSeq" id="WP_078236459.1">
    <property type="nucleotide sequence ID" value="NZ_MUYA01000004.1"/>
</dbReference>
<dbReference type="Gene3D" id="3.30.200.20">
    <property type="entry name" value="Phosphorylase Kinase, domain 1"/>
    <property type="match status" value="1"/>
</dbReference>
<evidence type="ECO:0000313" key="2">
    <source>
        <dbReference type="EMBL" id="OOR99870.1"/>
    </source>
</evidence>
<dbReference type="SUPFAM" id="SSF56112">
    <property type="entry name" value="Protein kinase-like (PK-like)"/>
    <property type="match status" value="1"/>
</dbReference>
<dbReference type="InterPro" id="IPR051678">
    <property type="entry name" value="AGP_Transferase"/>
</dbReference>
<sequence>MENKVAQWLAENRLQGVRSCQILDGQTRCSHKLETTDGEQYVLRQPSQRAINLGVDFQQEVQILRLIAPLNIAPQVVAHTETFSLLQWIEGQSPREFSDHLLIQLADLLAKLHQFSPLQAVGFRQISTRLNLAERCQFLWEQLSPCQQQALPFSPPFPHIEPFGEAICHHDLHLGNLIQQGDHIYLIDWEYAALSDPALEFALLWANNPFNQDQQNRLLSRYLSQTGWEKTLFLAKIGEYQPLVTQLNQLWALLARN</sequence>
<gene>
    <name evidence="2" type="ORF">B0187_03435</name>
</gene>
<dbReference type="OrthoDB" id="179763at2"/>
<name>A0A1T0ATR6_9PAST</name>
<protein>
    <recommendedName>
        <fullName evidence="1">Aminoglycoside phosphotransferase domain-containing protein</fullName>
    </recommendedName>
</protein>
<dbReference type="EMBL" id="MUYA01000004">
    <property type="protein sequence ID" value="OOR99870.1"/>
    <property type="molecule type" value="Genomic_DNA"/>
</dbReference>
<reference evidence="2 3" key="1">
    <citation type="submission" date="2017-02" db="EMBL/GenBank/DDBJ databases">
        <title>Draft genome sequence of Haemophilus paracuniculus CCUG 43573 type strain.</title>
        <authorList>
            <person name="Engstrom-Jakobsson H."/>
            <person name="Salva-Serra F."/>
            <person name="Thorell K."/>
            <person name="Gonzales-Siles L."/>
            <person name="Karlsson R."/>
            <person name="Boulund F."/>
            <person name="Engstrand L."/>
            <person name="Kristiansson E."/>
            <person name="Moore E."/>
        </authorList>
    </citation>
    <scope>NUCLEOTIDE SEQUENCE [LARGE SCALE GENOMIC DNA]</scope>
    <source>
        <strain evidence="2 3">CCUG 43573</strain>
    </source>
</reference>
<comment type="caution">
    <text evidence="2">The sequence shown here is derived from an EMBL/GenBank/DDBJ whole genome shotgun (WGS) entry which is preliminary data.</text>
</comment>
<dbReference type="InterPro" id="IPR011009">
    <property type="entry name" value="Kinase-like_dom_sf"/>
</dbReference>
<keyword evidence="3" id="KW-1185">Reference proteome</keyword>
<dbReference type="PANTHER" id="PTHR21310">
    <property type="entry name" value="AMINOGLYCOSIDE PHOSPHOTRANSFERASE-RELATED-RELATED"/>
    <property type="match status" value="1"/>
</dbReference>
<dbReference type="CDD" id="cd05151">
    <property type="entry name" value="ChoK-like"/>
    <property type="match status" value="1"/>
</dbReference>
<dbReference type="STRING" id="734.B0187_03435"/>
<dbReference type="Gene3D" id="3.90.1200.10">
    <property type="match status" value="1"/>
</dbReference>